<dbReference type="InterPro" id="IPR039564">
    <property type="entry name" value="Peptidase_C39-like"/>
</dbReference>
<evidence type="ECO:0000313" key="2">
    <source>
        <dbReference type="EMBL" id="PSR24499.1"/>
    </source>
</evidence>
<dbReference type="PANTHER" id="PTHR37806:SF1">
    <property type="entry name" value="PEPTIDASE C39-LIKE DOMAIN-CONTAINING PROTEIN"/>
    <property type="match status" value="1"/>
</dbReference>
<feature type="domain" description="Peptidase C39-like" evidence="1">
    <location>
        <begin position="19"/>
        <end position="141"/>
    </location>
</feature>
<reference evidence="2 3" key="1">
    <citation type="journal article" date="2014" name="BMC Genomics">
        <title>Comparison of environmental and isolate Sulfobacillus genomes reveals diverse carbon, sulfur, nitrogen, and hydrogen metabolisms.</title>
        <authorList>
            <person name="Justice N.B."/>
            <person name="Norman A."/>
            <person name="Brown C.T."/>
            <person name="Singh A."/>
            <person name="Thomas B.C."/>
            <person name="Banfield J.F."/>
        </authorList>
    </citation>
    <scope>NUCLEOTIDE SEQUENCE [LARGE SCALE GENOMIC DNA]</scope>
    <source>
        <strain evidence="2">AMDSBA1</strain>
    </source>
</reference>
<dbReference type="Pfam" id="PF13529">
    <property type="entry name" value="Peptidase_C39_2"/>
    <property type="match status" value="1"/>
</dbReference>
<evidence type="ECO:0000313" key="3">
    <source>
        <dbReference type="Proteomes" id="UP000242699"/>
    </source>
</evidence>
<protein>
    <recommendedName>
        <fullName evidence="1">Peptidase C39-like domain-containing protein</fullName>
    </recommendedName>
</protein>
<gene>
    <name evidence="2" type="ORF">C7B43_18930</name>
</gene>
<proteinExistence type="predicted"/>
<evidence type="ECO:0000259" key="1">
    <source>
        <dbReference type="Pfam" id="PF13529"/>
    </source>
</evidence>
<name>A0A2T2WQI3_9FIRM</name>
<dbReference type="Gene3D" id="3.90.70.10">
    <property type="entry name" value="Cysteine proteinases"/>
    <property type="match status" value="1"/>
</dbReference>
<dbReference type="EMBL" id="PXYT01000076">
    <property type="protein sequence ID" value="PSR24499.1"/>
    <property type="molecule type" value="Genomic_DNA"/>
</dbReference>
<dbReference type="Proteomes" id="UP000242699">
    <property type="component" value="Unassembled WGS sequence"/>
</dbReference>
<sequence length="195" mass="21457">MAQCRGRSPRAQAPLKLTQTTIAPGKTVNKVVSWGNPNVGFVGNVYKSGYGYGIDYGPMLKLSNEVFPGHAVNLTHQPFSAMLAHVSGDVPGEVGMTLTFKPANDWVVWNSPPGPVHAAPLEHAVIIVGYSPHYLYINNPWRKSVQSLFHCCLEPQLEDRAVSVKASAYFVSRAMTTEEHRKMGEGVRRLTVREI</sequence>
<accession>A0A2T2WQI3</accession>
<dbReference type="PANTHER" id="PTHR37806">
    <property type="entry name" value="LMO0724 PROTEIN"/>
    <property type="match status" value="1"/>
</dbReference>
<dbReference type="AlphaFoldDB" id="A0A2T2WQI3"/>
<organism evidence="2 3">
    <name type="scientific">Sulfobacillus benefaciens</name>
    <dbReference type="NCBI Taxonomy" id="453960"/>
    <lineage>
        <taxon>Bacteria</taxon>
        <taxon>Bacillati</taxon>
        <taxon>Bacillota</taxon>
        <taxon>Clostridia</taxon>
        <taxon>Eubacteriales</taxon>
        <taxon>Clostridiales Family XVII. Incertae Sedis</taxon>
        <taxon>Sulfobacillus</taxon>
    </lineage>
</organism>
<comment type="caution">
    <text evidence="2">The sequence shown here is derived from an EMBL/GenBank/DDBJ whole genome shotgun (WGS) entry which is preliminary data.</text>
</comment>